<feature type="transmembrane region" description="Helical" evidence="1">
    <location>
        <begin position="42"/>
        <end position="66"/>
    </location>
</feature>
<dbReference type="EMBL" id="BK059101">
    <property type="protein sequence ID" value="DAE30044.1"/>
    <property type="molecule type" value="Genomic_DNA"/>
</dbReference>
<name>A0A8S5RGD0_9VIRU</name>
<evidence type="ECO:0000313" key="2">
    <source>
        <dbReference type="EMBL" id="DAE30044.1"/>
    </source>
</evidence>
<proteinExistence type="predicted"/>
<protein>
    <submittedName>
        <fullName evidence="2">Uncharacterized protein</fullName>
    </submittedName>
</protein>
<sequence>MKTLIILIIALIFSIFMAVDKDGVKINNKTIQTYPKRVAYCFIALIIFASIISWFTILPILGLLSLL</sequence>
<evidence type="ECO:0000256" key="1">
    <source>
        <dbReference type="SAM" id="Phobius"/>
    </source>
</evidence>
<keyword evidence="1" id="KW-1133">Transmembrane helix</keyword>
<keyword evidence="1" id="KW-0472">Membrane</keyword>
<accession>A0A8S5RGD0</accession>
<keyword evidence="1" id="KW-0812">Transmembrane</keyword>
<reference evidence="2" key="1">
    <citation type="journal article" date="2021" name="Proc. Natl. Acad. Sci. U.S.A.">
        <title>A Catalog of Tens of Thousands of Viruses from Human Metagenomes Reveals Hidden Associations with Chronic Diseases.</title>
        <authorList>
            <person name="Tisza M.J."/>
            <person name="Buck C.B."/>
        </authorList>
    </citation>
    <scope>NUCLEOTIDE SEQUENCE</scope>
    <source>
        <strain evidence="2">CtE0n6</strain>
    </source>
</reference>
<organism evidence="2">
    <name type="scientific">virus sp. ctE0n6</name>
    <dbReference type="NCBI Taxonomy" id="2827985"/>
    <lineage>
        <taxon>Viruses</taxon>
    </lineage>
</organism>